<dbReference type="OrthoDB" id="1417at2"/>
<dbReference type="eggNOG" id="COG0683">
    <property type="taxonomic scope" value="Bacteria"/>
</dbReference>
<dbReference type="AlphaFoldDB" id="H0UQK9"/>
<dbReference type="RefSeq" id="WP_006584267.1">
    <property type="nucleotide sequence ID" value="NZ_CM001377.1"/>
</dbReference>
<dbReference type="Proteomes" id="UP000005730">
    <property type="component" value="Chromosome"/>
</dbReference>
<keyword evidence="3" id="KW-0812">Transmembrane</keyword>
<evidence type="ECO:0000313" key="6">
    <source>
        <dbReference type="Proteomes" id="UP000005730"/>
    </source>
</evidence>
<proteinExistence type="inferred from homology"/>
<reference evidence="5 6" key="1">
    <citation type="submission" date="2011-10" db="EMBL/GenBank/DDBJ databases">
        <title>The Noncontiguous Finished genome of Thermanaerovibrio velox DSM 12556.</title>
        <authorList>
            <consortium name="US DOE Joint Genome Institute (JGI-PGF)"/>
            <person name="Lucas S."/>
            <person name="Copeland A."/>
            <person name="Lapidus A."/>
            <person name="Glavina del Rio T."/>
            <person name="Dalin E."/>
            <person name="Tice H."/>
            <person name="Bruce D."/>
            <person name="Goodwin L."/>
            <person name="Pitluck S."/>
            <person name="Peters L."/>
            <person name="Mikhailova N."/>
            <person name="Teshima H."/>
            <person name="Kyrpides N."/>
            <person name="Mavromatis K."/>
            <person name="Ivanova N."/>
            <person name="Markowitz V."/>
            <person name="Cheng J.-F."/>
            <person name="Hugenholtz P."/>
            <person name="Woyke T."/>
            <person name="Wu D."/>
            <person name="Spring S."/>
            <person name="Brambilla E.-M."/>
            <person name="Klenk H.-P."/>
            <person name="Eisen J.A."/>
        </authorList>
    </citation>
    <scope>NUCLEOTIDE SEQUENCE [LARGE SCALE GENOMIC DNA]</scope>
    <source>
        <strain evidence="5 6">DSM 12556</strain>
    </source>
</reference>
<feature type="transmembrane region" description="Helical" evidence="3">
    <location>
        <begin position="129"/>
        <end position="148"/>
    </location>
</feature>
<gene>
    <name evidence="5" type="ORF">TheveDRAFT_1655</name>
</gene>
<sequence>MEESKVMDRIGEVIERYGRDLLEDPDRLQQLLETHGAEGREWFFTFVMALRTALEMGYEMPVDSSEGVYVAEALEDRFGMERDKALWGASALAVLSRRFYGTSSEAMRSDRRGGSHGRGMIGRLTPSQVLWAAMGVLWLFAALSFGVYRMMSERGPDGGEFRITLLAPLSGPGGPEGQVMLRAAQMAVEQINSQGGVRGYRVRLLGFDSHDPGSPPWEELGDRMKERTRPHVVLSAVGDKGALGLVGWSERARTPIIAVDAKDPLVPAVSPYKPNPFMFAMLASPAMEGRISAYFVRQGLNRTGAFVVFDGSSRRSVEAERHFEASFGAIGGEVRGRFDVSTGGGGSLVPLQLLPGGSDPVVAFVFGEDLMRLFPHLRSSGFAGPLVALGNPEGLGRDMKLMSNSWWIADASPGDVYVQPFVEGYADRYKDRLPRYMVLPAMLAYDGVRWAGDALSRASSFSPEGIRYALSDTRSLSLVHATLSIDPSTHAPHNKAMALIYVGPRGAAFQRRIWMGPR</sequence>
<dbReference type="EMBL" id="CM001377">
    <property type="protein sequence ID" value="EHM10773.1"/>
    <property type="molecule type" value="Genomic_DNA"/>
</dbReference>
<dbReference type="InterPro" id="IPR051010">
    <property type="entry name" value="BCAA_transport"/>
</dbReference>
<dbReference type="Gene3D" id="3.40.50.2300">
    <property type="match status" value="2"/>
</dbReference>
<evidence type="ECO:0000256" key="3">
    <source>
        <dbReference type="SAM" id="Phobius"/>
    </source>
</evidence>
<evidence type="ECO:0000259" key="4">
    <source>
        <dbReference type="Pfam" id="PF13458"/>
    </source>
</evidence>
<dbReference type="SUPFAM" id="SSF53822">
    <property type="entry name" value="Periplasmic binding protein-like I"/>
    <property type="match status" value="1"/>
</dbReference>
<feature type="domain" description="Leucine-binding protein" evidence="4">
    <location>
        <begin position="162"/>
        <end position="498"/>
    </location>
</feature>
<dbReference type="Pfam" id="PF13458">
    <property type="entry name" value="Peripla_BP_6"/>
    <property type="match status" value="1"/>
</dbReference>
<evidence type="ECO:0000256" key="1">
    <source>
        <dbReference type="ARBA" id="ARBA00010062"/>
    </source>
</evidence>
<dbReference type="PANTHER" id="PTHR30483">
    <property type="entry name" value="LEUCINE-SPECIFIC-BINDING PROTEIN"/>
    <property type="match status" value="1"/>
</dbReference>
<name>H0UQK9_9BACT</name>
<keyword evidence="2" id="KW-0732">Signal</keyword>
<dbReference type="HOGENOM" id="CLU_513791_0_0_0"/>
<dbReference type="STRING" id="926567.TheveDRAFT_1655"/>
<organism evidence="5 6">
    <name type="scientific">Thermanaerovibrio velox DSM 12556</name>
    <dbReference type="NCBI Taxonomy" id="926567"/>
    <lineage>
        <taxon>Bacteria</taxon>
        <taxon>Thermotogati</taxon>
        <taxon>Synergistota</taxon>
        <taxon>Synergistia</taxon>
        <taxon>Synergistales</taxon>
        <taxon>Synergistaceae</taxon>
        <taxon>Thermanaerovibrio</taxon>
    </lineage>
</organism>
<keyword evidence="3" id="KW-0472">Membrane</keyword>
<comment type="similarity">
    <text evidence="1">Belongs to the leucine-binding protein family.</text>
</comment>
<evidence type="ECO:0000313" key="5">
    <source>
        <dbReference type="EMBL" id="EHM10773.1"/>
    </source>
</evidence>
<accession>H0UQK9</accession>
<protein>
    <submittedName>
        <fullName evidence="5">ABC-type branched-chain amino acid transport system, periplasmic component</fullName>
    </submittedName>
</protein>
<dbReference type="PANTHER" id="PTHR30483:SF6">
    <property type="entry name" value="PERIPLASMIC BINDING PROTEIN OF ABC TRANSPORTER FOR NATURAL AMINO ACIDS"/>
    <property type="match status" value="1"/>
</dbReference>
<keyword evidence="6" id="KW-1185">Reference proteome</keyword>
<evidence type="ECO:0000256" key="2">
    <source>
        <dbReference type="ARBA" id="ARBA00022729"/>
    </source>
</evidence>
<dbReference type="InterPro" id="IPR028081">
    <property type="entry name" value="Leu-bd"/>
</dbReference>
<keyword evidence="3" id="KW-1133">Transmembrane helix</keyword>
<dbReference type="InterPro" id="IPR028082">
    <property type="entry name" value="Peripla_BP_I"/>
</dbReference>